<proteinExistence type="predicted"/>
<name>A0AAV2ASF2_9ARAC</name>
<reference evidence="1 2" key="1">
    <citation type="submission" date="2024-04" db="EMBL/GenBank/DDBJ databases">
        <authorList>
            <person name="Rising A."/>
            <person name="Reimegard J."/>
            <person name="Sonavane S."/>
            <person name="Akerstrom W."/>
            <person name="Nylinder S."/>
            <person name="Hedman E."/>
            <person name="Kallberg Y."/>
        </authorList>
    </citation>
    <scope>NUCLEOTIDE SEQUENCE [LARGE SCALE GENOMIC DNA]</scope>
</reference>
<feature type="non-terminal residue" evidence="1">
    <location>
        <position position="58"/>
    </location>
</feature>
<evidence type="ECO:0000313" key="1">
    <source>
        <dbReference type="EMBL" id="CAL1286767.1"/>
    </source>
</evidence>
<dbReference type="Proteomes" id="UP001497382">
    <property type="component" value="Unassembled WGS sequence"/>
</dbReference>
<protein>
    <submittedName>
        <fullName evidence="1">Uncharacterized protein</fullName>
    </submittedName>
</protein>
<keyword evidence="2" id="KW-1185">Reference proteome</keyword>
<organism evidence="1 2">
    <name type="scientific">Larinioides sclopetarius</name>
    <dbReference type="NCBI Taxonomy" id="280406"/>
    <lineage>
        <taxon>Eukaryota</taxon>
        <taxon>Metazoa</taxon>
        <taxon>Ecdysozoa</taxon>
        <taxon>Arthropoda</taxon>
        <taxon>Chelicerata</taxon>
        <taxon>Arachnida</taxon>
        <taxon>Araneae</taxon>
        <taxon>Araneomorphae</taxon>
        <taxon>Entelegynae</taxon>
        <taxon>Araneoidea</taxon>
        <taxon>Araneidae</taxon>
        <taxon>Larinioides</taxon>
    </lineage>
</organism>
<evidence type="ECO:0000313" key="2">
    <source>
        <dbReference type="Proteomes" id="UP001497382"/>
    </source>
</evidence>
<dbReference type="EMBL" id="CAXIEN010000208">
    <property type="protein sequence ID" value="CAL1286767.1"/>
    <property type="molecule type" value="Genomic_DNA"/>
</dbReference>
<sequence length="58" mass="6566">MSKTAFWDILDKYKVTYALIWTSNVDTLEKEGIVPAPDCKLEHLKMITVGATPVKLQN</sequence>
<gene>
    <name evidence="1" type="ORF">LARSCL_LOCUS14425</name>
</gene>
<comment type="caution">
    <text evidence="1">The sequence shown here is derived from an EMBL/GenBank/DDBJ whole genome shotgun (WGS) entry which is preliminary data.</text>
</comment>
<accession>A0AAV2ASF2</accession>
<dbReference type="AlphaFoldDB" id="A0AAV2ASF2"/>